<proteinExistence type="predicted"/>
<dbReference type="GO" id="GO:0016301">
    <property type="term" value="F:kinase activity"/>
    <property type="evidence" value="ECO:0007669"/>
    <property type="project" value="UniProtKB-KW"/>
</dbReference>
<reference evidence="1 2" key="1">
    <citation type="journal article" date="2019" name="Environ. Microbiol.">
        <title>At the nexus of three kingdoms: the genome of the mycorrhizal fungus Gigaspora margarita provides insights into plant, endobacterial and fungal interactions.</title>
        <authorList>
            <person name="Venice F."/>
            <person name="Ghignone S."/>
            <person name="Salvioli di Fossalunga A."/>
            <person name="Amselem J."/>
            <person name="Novero M."/>
            <person name="Xianan X."/>
            <person name="Sedzielewska Toro K."/>
            <person name="Morin E."/>
            <person name="Lipzen A."/>
            <person name="Grigoriev I.V."/>
            <person name="Henrissat B."/>
            <person name="Martin F.M."/>
            <person name="Bonfante P."/>
        </authorList>
    </citation>
    <scope>NUCLEOTIDE SEQUENCE [LARGE SCALE GENOMIC DNA]</scope>
    <source>
        <strain evidence="1 2">BEG34</strain>
    </source>
</reference>
<name>A0A8H4B390_GIGMA</name>
<evidence type="ECO:0000313" key="1">
    <source>
        <dbReference type="EMBL" id="KAF0555774.1"/>
    </source>
</evidence>
<evidence type="ECO:0000313" key="2">
    <source>
        <dbReference type="Proteomes" id="UP000439903"/>
    </source>
</evidence>
<gene>
    <name evidence="1" type="ORF">F8M41_016768</name>
</gene>
<keyword evidence="2" id="KW-1185">Reference proteome</keyword>
<protein>
    <submittedName>
        <fullName evidence="1">Protein-histidine kinase</fullName>
    </submittedName>
</protein>
<keyword evidence="1" id="KW-0418">Kinase</keyword>
<dbReference type="Proteomes" id="UP000439903">
    <property type="component" value="Unassembled WGS sequence"/>
</dbReference>
<dbReference type="EMBL" id="WTPW01000038">
    <property type="protein sequence ID" value="KAF0555774.1"/>
    <property type="molecule type" value="Genomic_DNA"/>
</dbReference>
<dbReference type="AlphaFoldDB" id="A0A8H4B390"/>
<keyword evidence="1" id="KW-0808">Transferase</keyword>
<dbReference type="Gene3D" id="3.30.450.20">
    <property type="entry name" value="PAS domain"/>
    <property type="match status" value="1"/>
</dbReference>
<organism evidence="1 2">
    <name type="scientific">Gigaspora margarita</name>
    <dbReference type="NCBI Taxonomy" id="4874"/>
    <lineage>
        <taxon>Eukaryota</taxon>
        <taxon>Fungi</taxon>
        <taxon>Fungi incertae sedis</taxon>
        <taxon>Mucoromycota</taxon>
        <taxon>Glomeromycotina</taxon>
        <taxon>Glomeromycetes</taxon>
        <taxon>Diversisporales</taxon>
        <taxon>Gigasporaceae</taxon>
        <taxon>Gigaspora</taxon>
    </lineage>
</organism>
<dbReference type="OrthoDB" id="2445866at2759"/>
<accession>A0A8H4B390</accession>
<comment type="caution">
    <text evidence="1">The sequence shown here is derived from an EMBL/GenBank/DDBJ whole genome shotgun (WGS) entry which is preliminary data.</text>
</comment>
<sequence>MILDFNKVVTTSKGLNYNDRYEISHHDGYDEEVYYSYTYNPIFKSGGKICALWCLVQEITQKVLNTRRLKLLGEFGYFSSNIESLESACHIITKTLKNNEDTPYTFIYCVKHKLNTNSKSLIAHLMATTFDNDDKEKRNIPDYLPESRETIDLTKDANKSYDTYIELKRNAATYSFLKCDTWPIYLVFKEEM</sequence>